<dbReference type="Proteomes" id="UP000257109">
    <property type="component" value="Unassembled WGS sequence"/>
</dbReference>
<dbReference type="EMBL" id="QJKJ01001211">
    <property type="protein sequence ID" value="RDY08785.1"/>
    <property type="molecule type" value="Genomic_DNA"/>
</dbReference>
<sequence>MQFQQNMNATIQDLKTQIGQLANIMIGRIQQPYLTNNFESERERKCSYVEKWKRIISTNTATVKINRSRLRTECLLTGATIRKKLSHCRFQLGPSRQGNQSLTKNR</sequence>
<evidence type="ECO:0000313" key="2">
    <source>
        <dbReference type="Proteomes" id="UP000257109"/>
    </source>
</evidence>
<comment type="caution">
    <text evidence="1">The sequence shown here is derived from an EMBL/GenBank/DDBJ whole genome shotgun (WGS) entry which is preliminary data.</text>
</comment>
<protein>
    <submittedName>
        <fullName evidence="1">Uncharacterized protein</fullName>
    </submittedName>
</protein>
<organism evidence="1 2">
    <name type="scientific">Mucuna pruriens</name>
    <name type="common">Velvet bean</name>
    <name type="synonym">Dolichos pruriens</name>
    <dbReference type="NCBI Taxonomy" id="157652"/>
    <lineage>
        <taxon>Eukaryota</taxon>
        <taxon>Viridiplantae</taxon>
        <taxon>Streptophyta</taxon>
        <taxon>Embryophyta</taxon>
        <taxon>Tracheophyta</taxon>
        <taxon>Spermatophyta</taxon>
        <taxon>Magnoliopsida</taxon>
        <taxon>eudicotyledons</taxon>
        <taxon>Gunneridae</taxon>
        <taxon>Pentapetalae</taxon>
        <taxon>rosids</taxon>
        <taxon>fabids</taxon>
        <taxon>Fabales</taxon>
        <taxon>Fabaceae</taxon>
        <taxon>Papilionoideae</taxon>
        <taxon>50 kb inversion clade</taxon>
        <taxon>NPAAA clade</taxon>
        <taxon>indigoferoid/millettioid clade</taxon>
        <taxon>Phaseoleae</taxon>
        <taxon>Mucuna</taxon>
    </lineage>
</organism>
<dbReference type="AlphaFoldDB" id="A0A371I164"/>
<accession>A0A371I164</accession>
<evidence type="ECO:0000313" key="1">
    <source>
        <dbReference type="EMBL" id="RDY08785.1"/>
    </source>
</evidence>
<feature type="non-terminal residue" evidence="1">
    <location>
        <position position="1"/>
    </location>
</feature>
<keyword evidence="2" id="KW-1185">Reference proteome</keyword>
<reference evidence="1" key="1">
    <citation type="submission" date="2018-05" db="EMBL/GenBank/DDBJ databases">
        <title>Draft genome of Mucuna pruriens seed.</title>
        <authorList>
            <person name="Nnadi N.E."/>
            <person name="Vos R."/>
            <person name="Hasami M.H."/>
            <person name="Devisetty U.K."/>
            <person name="Aguiy J.C."/>
        </authorList>
    </citation>
    <scope>NUCLEOTIDE SEQUENCE [LARGE SCALE GENOMIC DNA]</scope>
    <source>
        <strain evidence="1">JCA_2017</strain>
    </source>
</reference>
<gene>
    <name evidence="1" type="ORF">CR513_06965</name>
</gene>
<proteinExistence type="predicted"/>
<name>A0A371I164_MUCPR</name>